<accession>A0A8B5YFX3</accession>
<dbReference type="SUPFAM" id="SSF53822">
    <property type="entry name" value="Periplasmic binding protein-like I"/>
    <property type="match status" value="1"/>
</dbReference>
<keyword evidence="3" id="KW-0804">Transcription</keyword>
<keyword evidence="2" id="KW-0238">DNA-binding</keyword>
<dbReference type="PROSITE" id="PS50949">
    <property type="entry name" value="HTH_GNTR"/>
    <property type="match status" value="1"/>
</dbReference>
<dbReference type="InterPro" id="IPR028082">
    <property type="entry name" value="Peripla_BP_I"/>
</dbReference>
<protein>
    <submittedName>
        <fullName evidence="6">Arabinose metabolism transcriptional repressor</fullName>
    </submittedName>
    <submittedName>
        <fullName evidence="5">GntR family transcriptional regulator</fullName>
    </submittedName>
</protein>
<dbReference type="InterPro" id="IPR046335">
    <property type="entry name" value="LacI/GalR-like_sensor"/>
</dbReference>
<dbReference type="SUPFAM" id="SSF46785">
    <property type="entry name" value="Winged helix' DNA-binding domain"/>
    <property type="match status" value="1"/>
</dbReference>
<evidence type="ECO:0000256" key="3">
    <source>
        <dbReference type="ARBA" id="ARBA00023163"/>
    </source>
</evidence>
<reference evidence="6 7" key="1">
    <citation type="submission" date="2019-06" db="EMBL/GenBank/DDBJ databases">
        <title>Genome sequence analysis of &gt;100 Bacillus licheniformis strains suggests intrinsic resistance to this species.</title>
        <authorList>
            <person name="Wels M."/>
            <person name="Siezen R.J."/>
            <person name="Johansen E."/>
            <person name="Stuer-Lauridsen B."/>
            <person name="Bjerre K."/>
            <person name="Nielsen B.K.K."/>
        </authorList>
    </citation>
    <scope>NUCLEOTIDE SEQUENCE [LARGE SCALE GENOMIC DNA]</scope>
    <source>
        <strain evidence="6 7">BAC-16736</strain>
    </source>
</reference>
<name>A0A8B5YFX3_BACLI</name>
<evidence type="ECO:0000259" key="4">
    <source>
        <dbReference type="PROSITE" id="PS50949"/>
    </source>
</evidence>
<organism evidence="6 7">
    <name type="scientific">Bacillus licheniformis</name>
    <dbReference type="NCBI Taxonomy" id="1402"/>
    <lineage>
        <taxon>Bacteria</taxon>
        <taxon>Bacillati</taxon>
        <taxon>Bacillota</taxon>
        <taxon>Bacilli</taxon>
        <taxon>Bacillales</taxon>
        <taxon>Bacillaceae</taxon>
        <taxon>Bacillus</taxon>
    </lineage>
</organism>
<evidence type="ECO:0000256" key="2">
    <source>
        <dbReference type="ARBA" id="ARBA00023125"/>
    </source>
</evidence>
<dbReference type="CDD" id="cd07377">
    <property type="entry name" value="WHTH_GntR"/>
    <property type="match status" value="1"/>
</dbReference>
<dbReference type="GO" id="GO:0000976">
    <property type="term" value="F:transcription cis-regulatory region binding"/>
    <property type="evidence" value="ECO:0007669"/>
    <property type="project" value="TreeGrafter"/>
</dbReference>
<dbReference type="Pfam" id="PF00392">
    <property type="entry name" value="GntR"/>
    <property type="match status" value="1"/>
</dbReference>
<evidence type="ECO:0000313" key="6">
    <source>
        <dbReference type="EMBL" id="TWL31492.1"/>
    </source>
</evidence>
<gene>
    <name evidence="6" type="ORF">CHCC16736_0660</name>
    <name evidence="5" type="ORF">I6G80_09145</name>
</gene>
<dbReference type="PRINTS" id="PR00035">
    <property type="entry name" value="HTHGNTR"/>
</dbReference>
<dbReference type="Gene3D" id="1.10.10.10">
    <property type="entry name" value="Winged helix-like DNA-binding domain superfamily/Winged helix DNA-binding domain"/>
    <property type="match status" value="1"/>
</dbReference>
<dbReference type="PANTHER" id="PTHR30146">
    <property type="entry name" value="LACI-RELATED TRANSCRIPTIONAL REPRESSOR"/>
    <property type="match status" value="1"/>
</dbReference>
<dbReference type="Gene3D" id="3.40.50.2300">
    <property type="match status" value="2"/>
</dbReference>
<evidence type="ECO:0000313" key="8">
    <source>
        <dbReference type="Proteomes" id="UP000595038"/>
    </source>
</evidence>
<dbReference type="EMBL" id="NILC01000010">
    <property type="protein sequence ID" value="TWL31492.1"/>
    <property type="molecule type" value="Genomic_DNA"/>
</dbReference>
<sequence>MSELTKYSMVKNEIKSWIYEGKVKPGEKIHSENELMKIFDVSRHTIRQAIGDLVHEGLLYREQGSGTYCSHRLQLSEKGRERNKMIGVITTYLSDYIFPSIIRGIESSLSSAGYTLVVASTNNDIEKEKQCLVNMLDKKIDGLIVEPTKTGSFNPNLNYYLTLEQHHIPYLMINQLYQELNPPHFILDDEHGGFIATEHLIKLGHEKVFGFFKQDDMQGVNRMKGFIRAFRENGLSFYPEMVVTYTTENKKEKTIAEARKRLSSADRPTAIFCYNDEIALIVLDVVREFGLKVPDDISIVGYDDSHLSEASEVKLTSVTHPKMQMGIEAAKWMIAKVEGRNTNKLEHSTVYKPELVVRHSTAKPKR</sequence>
<dbReference type="SMART" id="SM00345">
    <property type="entry name" value="HTH_GNTR"/>
    <property type="match status" value="1"/>
</dbReference>
<evidence type="ECO:0000256" key="1">
    <source>
        <dbReference type="ARBA" id="ARBA00023015"/>
    </source>
</evidence>
<dbReference type="Pfam" id="PF13377">
    <property type="entry name" value="Peripla_BP_3"/>
    <property type="match status" value="1"/>
</dbReference>
<keyword evidence="1" id="KW-0805">Transcription regulation</keyword>
<dbReference type="PANTHER" id="PTHR30146:SF150">
    <property type="entry name" value="ARABINOSE METABOLISM TRANSCRIPTIONAL REPRESSOR"/>
    <property type="match status" value="1"/>
</dbReference>
<reference evidence="5 8" key="2">
    <citation type="submission" date="2020-12" db="EMBL/GenBank/DDBJ databases">
        <title>FDA dAtabase for Regulatory Grade micrObial Sequences (FDA-ARGOS): Supporting development and validation of Infectious Disease Dx tests.</title>
        <authorList>
            <person name="Nelson B."/>
            <person name="Plummer A."/>
            <person name="Tallon L."/>
            <person name="Sadzewicz L."/>
            <person name="Zhao X."/>
            <person name="Boylan J."/>
            <person name="Ott S."/>
            <person name="Bowen H."/>
            <person name="Vavikolanu K."/>
            <person name="Mehta A."/>
            <person name="Aluvathingal J."/>
            <person name="Nadendla S."/>
            <person name="Myers T."/>
            <person name="Yan Y."/>
            <person name="Sichtig H."/>
        </authorList>
    </citation>
    <scope>NUCLEOTIDE SEQUENCE [LARGE SCALE GENOMIC DNA]</scope>
    <source>
        <strain evidence="5 8">FDAARGOS_923</strain>
    </source>
</reference>
<dbReference type="CDD" id="cd01541">
    <property type="entry name" value="PBP1_AraR"/>
    <property type="match status" value="1"/>
</dbReference>
<dbReference type="EMBL" id="CP065647">
    <property type="protein sequence ID" value="QPR74413.1"/>
    <property type="molecule type" value="Genomic_DNA"/>
</dbReference>
<evidence type="ECO:0000313" key="5">
    <source>
        <dbReference type="EMBL" id="QPR74413.1"/>
    </source>
</evidence>
<dbReference type="AlphaFoldDB" id="A0A8B5YFX3"/>
<dbReference type="Proteomes" id="UP000595038">
    <property type="component" value="Chromosome"/>
</dbReference>
<dbReference type="Proteomes" id="UP000435910">
    <property type="component" value="Unassembled WGS sequence"/>
</dbReference>
<dbReference type="InterPro" id="IPR036390">
    <property type="entry name" value="WH_DNA-bd_sf"/>
</dbReference>
<dbReference type="InterPro" id="IPR033532">
    <property type="entry name" value="AraR_ligand_bind_dom"/>
</dbReference>
<dbReference type="GO" id="GO:0003700">
    <property type="term" value="F:DNA-binding transcription factor activity"/>
    <property type="evidence" value="ECO:0007669"/>
    <property type="project" value="InterPro"/>
</dbReference>
<dbReference type="RefSeq" id="WP_017474548.1">
    <property type="nucleotide sequence ID" value="NZ_CAMFKN010000001.1"/>
</dbReference>
<evidence type="ECO:0000313" key="7">
    <source>
        <dbReference type="Proteomes" id="UP000435910"/>
    </source>
</evidence>
<dbReference type="InterPro" id="IPR000524">
    <property type="entry name" value="Tscrpt_reg_HTH_GntR"/>
</dbReference>
<dbReference type="InterPro" id="IPR036388">
    <property type="entry name" value="WH-like_DNA-bd_sf"/>
</dbReference>
<proteinExistence type="predicted"/>
<feature type="domain" description="HTH gntR-type" evidence="4">
    <location>
        <begin position="4"/>
        <end position="72"/>
    </location>
</feature>